<dbReference type="NCBIfam" id="TIGR02122">
    <property type="entry name" value="TRAP_TAXI"/>
    <property type="match status" value="1"/>
</dbReference>
<proteinExistence type="predicted"/>
<sequence>MEGESAMTVLKLARRLVLVAGFAAAMTQPATAQDTGVSIMTGSPTGTYIQFGRDMQTLMAQCGQQVEVVESAGSLENFLGVRQRPNTQFGIVQSDVLEYMQTFASEDPAVARAITGVRIAFPLYDEEVHILGSRDIASFNDLAGKRVAIGVENSGTFLTASLMLSLAGIEPAEKLQISPAEGLQQLKAGQLDAFFYVAGAPASLFADGDIDGERFHLLPINNDTLRTVYTPGEIPAGTYDFQTQPVGLVAVKAVLMTYEYEMRRNAYHRASCDAVSDLSGLILTKLEDLRETGHPKWKSVDLSAIPPGWDIGACVNRGIDPGYEINCTAPVPAVSDSESDANAAYRRSICAVMGC</sequence>
<dbReference type="InterPro" id="IPR011852">
    <property type="entry name" value="TRAP_TAXI"/>
</dbReference>
<evidence type="ECO:0008006" key="4">
    <source>
        <dbReference type="Google" id="ProtNLM"/>
    </source>
</evidence>
<keyword evidence="1" id="KW-0732">Signal</keyword>
<evidence type="ECO:0000256" key="1">
    <source>
        <dbReference type="SAM" id="SignalP"/>
    </source>
</evidence>
<feature type="chain" id="PRO_5011755462" description="TRAP transporter solute receptor, TAXI family" evidence="1">
    <location>
        <begin position="33"/>
        <end position="355"/>
    </location>
</feature>
<dbReference type="SUPFAM" id="SSF53850">
    <property type="entry name" value="Periplasmic binding protein-like II"/>
    <property type="match status" value="1"/>
</dbReference>
<dbReference type="Gene3D" id="3.40.190.10">
    <property type="entry name" value="Periplasmic binding protein-like II"/>
    <property type="match status" value="2"/>
</dbReference>
<dbReference type="Pfam" id="PF16868">
    <property type="entry name" value="NMT1_3"/>
    <property type="match status" value="1"/>
</dbReference>
<dbReference type="AlphaFoldDB" id="A0A1I0H777"/>
<keyword evidence="3" id="KW-1185">Reference proteome</keyword>
<feature type="signal peptide" evidence="1">
    <location>
        <begin position="1"/>
        <end position="32"/>
    </location>
</feature>
<dbReference type="Proteomes" id="UP000199180">
    <property type="component" value="Unassembled WGS sequence"/>
</dbReference>
<evidence type="ECO:0000313" key="2">
    <source>
        <dbReference type="EMBL" id="SET79497.1"/>
    </source>
</evidence>
<dbReference type="EMBL" id="FOHO01000010">
    <property type="protein sequence ID" value="SET79497.1"/>
    <property type="molecule type" value="Genomic_DNA"/>
</dbReference>
<dbReference type="PANTHER" id="PTHR42941">
    <property type="entry name" value="SLL1037 PROTEIN"/>
    <property type="match status" value="1"/>
</dbReference>
<accession>A0A1I0H777</accession>
<name>A0A1I0H777_9RHOB</name>
<protein>
    <recommendedName>
        <fullName evidence="4">TRAP transporter solute receptor, TAXI family</fullName>
    </recommendedName>
</protein>
<dbReference type="PANTHER" id="PTHR42941:SF1">
    <property type="entry name" value="SLL1037 PROTEIN"/>
    <property type="match status" value="1"/>
</dbReference>
<gene>
    <name evidence="2" type="ORF">SAMN04489858_11050</name>
</gene>
<dbReference type="STRING" id="364199.SAMN04489858_11050"/>
<organism evidence="2 3">
    <name type="scientific">Paracoccus homiensis</name>
    <dbReference type="NCBI Taxonomy" id="364199"/>
    <lineage>
        <taxon>Bacteria</taxon>
        <taxon>Pseudomonadati</taxon>
        <taxon>Pseudomonadota</taxon>
        <taxon>Alphaproteobacteria</taxon>
        <taxon>Rhodobacterales</taxon>
        <taxon>Paracoccaceae</taxon>
        <taxon>Paracoccus</taxon>
    </lineage>
</organism>
<evidence type="ECO:0000313" key="3">
    <source>
        <dbReference type="Proteomes" id="UP000199180"/>
    </source>
</evidence>
<reference evidence="2 3" key="1">
    <citation type="submission" date="2016-10" db="EMBL/GenBank/DDBJ databases">
        <authorList>
            <person name="de Groot N.N."/>
        </authorList>
    </citation>
    <scope>NUCLEOTIDE SEQUENCE [LARGE SCALE GENOMIC DNA]</scope>
    <source>
        <strain evidence="2 3">DSM 17862</strain>
    </source>
</reference>